<evidence type="ECO:0000313" key="1">
    <source>
        <dbReference type="EMBL" id="MEQ2174351.1"/>
    </source>
</evidence>
<gene>
    <name evidence="1" type="ORF">GOODEAATRI_007116</name>
</gene>
<dbReference type="EMBL" id="JAHRIO010050327">
    <property type="protein sequence ID" value="MEQ2174351.1"/>
    <property type="molecule type" value="Genomic_DNA"/>
</dbReference>
<reference evidence="1 2" key="1">
    <citation type="submission" date="2021-06" db="EMBL/GenBank/DDBJ databases">
        <authorList>
            <person name="Palmer J.M."/>
        </authorList>
    </citation>
    <scope>NUCLEOTIDE SEQUENCE [LARGE SCALE GENOMIC DNA]</scope>
    <source>
        <strain evidence="1 2">GA_2019</strain>
        <tissue evidence="1">Muscle</tissue>
    </source>
</reference>
<name>A0ABV0NSH5_9TELE</name>
<organism evidence="1 2">
    <name type="scientific">Goodea atripinnis</name>
    <dbReference type="NCBI Taxonomy" id="208336"/>
    <lineage>
        <taxon>Eukaryota</taxon>
        <taxon>Metazoa</taxon>
        <taxon>Chordata</taxon>
        <taxon>Craniata</taxon>
        <taxon>Vertebrata</taxon>
        <taxon>Euteleostomi</taxon>
        <taxon>Actinopterygii</taxon>
        <taxon>Neopterygii</taxon>
        <taxon>Teleostei</taxon>
        <taxon>Neoteleostei</taxon>
        <taxon>Acanthomorphata</taxon>
        <taxon>Ovalentaria</taxon>
        <taxon>Atherinomorphae</taxon>
        <taxon>Cyprinodontiformes</taxon>
        <taxon>Goodeidae</taxon>
        <taxon>Goodea</taxon>
    </lineage>
</organism>
<evidence type="ECO:0000313" key="2">
    <source>
        <dbReference type="Proteomes" id="UP001476798"/>
    </source>
</evidence>
<accession>A0ABV0NSH5</accession>
<sequence>MIVGMMEQAYDGIFNSNSIAIIIYNNSPSPSLKALFFLVKQVLQVTGDIGFVTGEASHRTGGDDVIHTEVYIVSDTVNHGIDVLSMWLAQCVPVCSLKATLQGFFSFL</sequence>
<keyword evidence="2" id="KW-1185">Reference proteome</keyword>
<comment type="caution">
    <text evidence="1">The sequence shown here is derived from an EMBL/GenBank/DDBJ whole genome shotgun (WGS) entry which is preliminary data.</text>
</comment>
<dbReference type="Proteomes" id="UP001476798">
    <property type="component" value="Unassembled WGS sequence"/>
</dbReference>
<protein>
    <submittedName>
        <fullName evidence="1">Uncharacterized protein</fullName>
    </submittedName>
</protein>
<proteinExistence type="predicted"/>